<gene>
    <name evidence="7" type="ORF">N0F65_004320</name>
</gene>
<sequence length="1213" mass="133779">MATEAQVTQLLQELPLAGDNAAQVAALQRVQELVFHRDASGDEHRLLYAAMAHVPSLHHVQNAPLTALLLQFLSQANRAARNAFLRETYDLTGAVLALGFSSEKNVLTACQHVTLSLPVALGELIDTKPNPRDIERARAVWSSLQQNLEQLVDVVSSGPVALGSAGSDGQNNNRSALVWLRAWRCLERAVLLLSVARDRVYRDPARSNVQPDEMTLDRLSGDHAVLDKSQLEALGATLVQRLCARLSNDRRRGGDDGLGRRDLCVAVNSLALLTALRPQFMGHILPCLVGLQPSDHTVQATIKSNLIKLLAHPAAQTHADEVTECLIAYGASERAFRAISSSKVPRRKYVSAPSEASLRRARLPRRVERGDGEPPSRRMRTGAGPPAPASSVAVPATNVPREAITHERLVNLPSTDVVNIVLESFTCELPTPPPPNVKLQLPPSELKARMVTLLATLATPSSALAIETSARRHRDPRRRRDPRLSQQEQPPLVQVFDDTALDEVSDWISKNASLVAEPVVSLAEDNSVQVHLKPVTAGWCREMAVAAVIRILENEHGVSIRGDERLREQLLCRLAASPWLLYTDDRNKKIDPAKESQLPPMYKAIMDFVLEDYAERATVARTLFYHEYVRFIKPIFDESGNSEETEPVQRSDVVYKRLVNYCLTGMLKKMDVSTTADKKLFGAVVASLPCITADILEVIAGLFENAGGGVVLGITILRDLIKERHACRSAALKMLLRYTCHEEESCRNSSIRCVANQLYTLDSLKEEIEAYAVMLVQSLKDEARDVSMSDDEEEDEELGPTHTDDAAEANTTTEGSAAPKTLLIWRKKLEEMKATDKKNERELLAYTKVLQDQADLNKSLEGEVETLRRLELLLALCAKKPALLNHLVTTYAHASETVRQVIFLAIEKLIKHLKQRGGVDVVAQLHGFEANSLGFVCHVIQILSSGTRPSDELVRQTMALYQAHEHIPDSISVLIPVLPGVSSDVLFPLFPVLLSLPQSKLSVALTKLLEAMPPQLVSASDLLIALHHIDLKADATMQKKVINAINLCVEHRHIFPGEVLVQVCRQLIREERIPKLTLRTLILSVTTYPAFQEETNALLGELADRHVWTMEDALWKGFVKCVALIQPVSFPLLLEKLPIEQVQAVVGDEPDLLPLLTEFVVSEEGLAVSPEIRQLLDKAPGAMAVDGASEVVAVKEEPAVKEEQHVYVKAEGG</sequence>
<feature type="region of interest" description="Disordered" evidence="4">
    <location>
        <begin position="464"/>
        <end position="490"/>
    </location>
</feature>
<dbReference type="InterPro" id="IPR022075">
    <property type="entry name" value="Symplekin_C"/>
</dbReference>
<feature type="compositionally biased region" description="Basic and acidic residues" evidence="4">
    <location>
        <begin position="365"/>
        <end position="376"/>
    </location>
</feature>
<feature type="compositionally biased region" description="Basic residues" evidence="4">
    <location>
        <begin position="471"/>
        <end position="481"/>
    </location>
</feature>
<dbReference type="Pfam" id="PF12295">
    <property type="entry name" value="Symplekin_C"/>
    <property type="match status" value="1"/>
</dbReference>
<dbReference type="AlphaFoldDB" id="A0AAV2ZGL4"/>
<protein>
    <recommendedName>
        <fullName evidence="9">Symplekin</fullName>
    </recommendedName>
</protein>
<keyword evidence="2" id="KW-0507">mRNA processing</keyword>
<keyword evidence="8" id="KW-1185">Reference proteome</keyword>
<name>A0AAV2ZGL4_9STRA</name>
<feature type="domain" description="Symplekin/Pta1 N-terminal" evidence="5">
    <location>
        <begin position="120"/>
        <end position="297"/>
    </location>
</feature>
<evidence type="ECO:0000256" key="4">
    <source>
        <dbReference type="SAM" id="MobiDB-lite"/>
    </source>
</evidence>
<dbReference type="Proteomes" id="UP001146120">
    <property type="component" value="Unassembled WGS sequence"/>
</dbReference>
<keyword evidence="3" id="KW-0539">Nucleus</keyword>
<dbReference type="GO" id="GO:0006397">
    <property type="term" value="P:mRNA processing"/>
    <property type="evidence" value="ECO:0007669"/>
    <property type="project" value="UniProtKB-KW"/>
</dbReference>
<feature type="compositionally biased region" description="Acidic residues" evidence="4">
    <location>
        <begin position="788"/>
        <end position="798"/>
    </location>
</feature>
<reference evidence="7" key="2">
    <citation type="journal article" date="2023" name="Microbiol Resour">
        <title>Decontamination and Annotation of the Draft Genome Sequence of the Oomycete Lagenidium giganteum ARSEF 373.</title>
        <authorList>
            <person name="Morgan W.R."/>
            <person name="Tartar A."/>
        </authorList>
    </citation>
    <scope>NUCLEOTIDE SEQUENCE</scope>
    <source>
        <strain evidence="7">ARSEF 373</strain>
    </source>
</reference>
<reference evidence="7" key="1">
    <citation type="submission" date="2022-11" db="EMBL/GenBank/DDBJ databases">
        <authorList>
            <person name="Morgan W.R."/>
            <person name="Tartar A."/>
        </authorList>
    </citation>
    <scope>NUCLEOTIDE SEQUENCE</scope>
    <source>
        <strain evidence="7">ARSEF 373</strain>
    </source>
</reference>
<evidence type="ECO:0000313" key="7">
    <source>
        <dbReference type="EMBL" id="DBA04212.1"/>
    </source>
</evidence>
<dbReference type="InterPro" id="IPR021850">
    <property type="entry name" value="Symplekin/Pta1"/>
</dbReference>
<evidence type="ECO:0008006" key="9">
    <source>
        <dbReference type="Google" id="ProtNLM"/>
    </source>
</evidence>
<feature type="domain" description="Symplekin C-terminal" evidence="6">
    <location>
        <begin position="971"/>
        <end position="1146"/>
    </location>
</feature>
<evidence type="ECO:0000313" key="8">
    <source>
        <dbReference type="Proteomes" id="UP001146120"/>
    </source>
</evidence>
<evidence type="ECO:0000256" key="1">
    <source>
        <dbReference type="ARBA" id="ARBA00004123"/>
    </source>
</evidence>
<evidence type="ECO:0000256" key="2">
    <source>
        <dbReference type="ARBA" id="ARBA00022664"/>
    </source>
</evidence>
<dbReference type="Gene3D" id="1.25.10.10">
    <property type="entry name" value="Leucine-rich Repeat Variant"/>
    <property type="match status" value="1"/>
</dbReference>
<dbReference type="Pfam" id="PF11935">
    <property type="entry name" value="SYMPK_PTA1_N"/>
    <property type="match status" value="1"/>
</dbReference>
<dbReference type="GO" id="GO:0005847">
    <property type="term" value="C:mRNA cleavage and polyadenylation specificity factor complex"/>
    <property type="evidence" value="ECO:0007669"/>
    <property type="project" value="TreeGrafter"/>
</dbReference>
<dbReference type="SUPFAM" id="SSF48371">
    <property type="entry name" value="ARM repeat"/>
    <property type="match status" value="1"/>
</dbReference>
<comment type="subcellular location">
    <subcellularLocation>
        <location evidence="1">Nucleus</location>
    </subcellularLocation>
</comment>
<dbReference type="InterPro" id="IPR016024">
    <property type="entry name" value="ARM-type_fold"/>
</dbReference>
<feature type="region of interest" description="Disordered" evidence="4">
    <location>
        <begin position="350"/>
        <end position="393"/>
    </location>
</feature>
<dbReference type="PANTHER" id="PTHR15245:SF20">
    <property type="entry name" value="SYMPLEKIN"/>
    <property type="match status" value="1"/>
</dbReference>
<dbReference type="PANTHER" id="PTHR15245">
    <property type="entry name" value="SYMPLEKIN-RELATED"/>
    <property type="match status" value="1"/>
</dbReference>
<feature type="region of interest" description="Disordered" evidence="4">
    <location>
        <begin position="784"/>
        <end position="814"/>
    </location>
</feature>
<proteinExistence type="predicted"/>
<evidence type="ECO:0000256" key="3">
    <source>
        <dbReference type="ARBA" id="ARBA00023242"/>
    </source>
</evidence>
<dbReference type="EMBL" id="DAKRPA010000011">
    <property type="protein sequence ID" value="DBA04212.1"/>
    <property type="molecule type" value="Genomic_DNA"/>
</dbReference>
<organism evidence="7 8">
    <name type="scientific">Lagenidium giganteum</name>
    <dbReference type="NCBI Taxonomy" id="4803"/>
    <lineage>
        <taxon>Eukaryota</taxon>
        <taxon>Sar</taxon>
        <taxon>Stramenopiles</taxon>
        <taxon>Oomycota</taxon>
        <taxon>Peronosporomycetes</taxon>
        <taxon>Pythiales</taxon>
        <taxon>Pythiaceae</taxon>
    </lineage>
</organism>
<evidence type="ECO:0000259" key="6">
    <source>
        <dbReference type="Pfam" id="PF12295"/>
    </source>
</evidence>
<evidence type="ECO:0000259" key="5">
    <source>
        <dbReference type="Pfam" id="PF11935"/>
    </source>
</evidence>
<accession>A0AAV2ZGL4</accession>
<dbReference type="InterPro" id="IPR011989">
    <property type="entry name" value="ARM-like"/>
</dbReference>
<comment type="caution">
    <text evidence="7">The sequence shown here is derived from an EMBL/GenBank/DDBJ whole genome shotgun (WGS) entry which is preliminary data.</text>
</comment>
<dbReference type="InterPro" id="IPR032460">
    <property type="entry name" value="Symplekin/Pta1_N"/>
</dbReference>